<evidence type="ECO:0000259" key="2">
    <source>
        <dbReference type="PROSITE" id="PS50102"/>
    </source>
</evidence>
<gene>
    <name evidence="3" type="primary">PRP24</name>
    <name evidence="3" type="ORF">CASFOL_042751</name>
</gene>
<dbReference type="InterPro" id="IPR012677">
    <property type="entry name" value="Nucleotide-bd_a/b_plait_sf"/>
</dbReference>
<dbReference type="Proteomes" id="UP001632038">
    <property type="component" value="Unassembled WGS sequence"/>
</dbReference>
<organism evidence="3 4">
    <name type="scientific">Castilleja foliolosa</name>
    <dbReference type="NCBI Taxonomy" id="1961234"/>
    <lineage>
        <taxon>Eukaryota</taxon>
        <taxon>Viridiplantae</taxon>
        <taxon>Streptophyta</taxon>
        <taxon>Embryophyta</taxon>
        <taxon>Tracheophyta</taxon>
        <taxon>Spermatophyta</taxon>
        <taxon>Magnoliopsida</taxon>
        <taxon>eudicotyledons</taxon>
        <taxon>Gunneridae</taxon>
        <taxon>Pentapetalae</taxon>
        <taxon>asterids</taxon>
        <taxon>lamiids</taxon>
        <taxon>Lamiales</taxon>
        <taxon>Orobanchaceae</taxon>
        <taxon>Pedicularideae</taxon>
        <taxon>Castillejinae</taxon>
        <taxon>Castilleja</taxon>
    </lineage>
</organism>
<reference evidence="4" key="1">
    <citation type="journal article" date="2024" name="IScience">
        <title>Strigolactones Initiate the Formation of Haustorium-like Structures in Castilleja.</title>
        <authorList>
            <person name="Buerger M."/>
            <person name="Peterson D."/>
            <person name="Chory J."/>
        </authorList>
    </citation>
    <scope>NUCLEOTIDE SEQUENCE [LARGE SCALE GENOMIC DNA]</scope>
</reference>
<dbReference type="InterPro" id="IPR000504">
    <property type="entry name" value="RRM_dom"/>
</dbReference>
<dbReference type="GO" id="GO:0003723">
    <property type="term" value="F:RNA binding"/>
    <property type="evidence" value="ECO:0007669"/>
    <property type="project" value="UniProtKB-UniRule"/>
</dbReference>
<dbReference type="Gene3D" id="3.30.70.330">
    <property type="match status" value="1"/>
</dbReference>
<dbReference type="SUPFAM" id="SSF54928">
    <property type="entry name" value="RNA-binding domain, RBD"/>
    <property type="match status" value="1"/>
</dbReference>
<sequence length="347" mass="39629">MIICVIIHIKPNKRERESDRSSFRPFAGAQIHRTKNVSSVRRSLPPWRESVFVSNFPEDWNEKDIFEWLRRYGKIVNIHIPKKRTKKGRTFAFVDFIGESNIGSLANDIDKMWIGLRKIRANVARPKTNGGNVFVDRKGIQNVAKVVRAKAGGGNNRNLRIPDGLNGRRDNRKFAEVVKFNGGKQDGDLKRIENLESPETHLICSTEEKVLAWADSCLVGESELPLSSIRDEINAGGYNGVLVSSLGQKRFIIHSNHPNSLERLKKEDDVWKGKIFSSLRRWVRSDVVSCRSVWINVFGLPYHLWSFESFKSIGSSLRSFIEVDQTVGFYMNDNTNNHAYTITTNII</sequence>
<dbReference type="PROSITE" id="PS50102">
    <property type="entry name" value="RRM"/>
    <property type="match status" value="1"/>
</dbReference>
<dbReference type="EMBL" id="JAVIJP010000129">
    <property type="protein sequence ID" value="KAL3613488.1"/>
    <property type="molecule type" value="Genomic_DNA"/>
</dbReference>
<dbReference type="InterPro" id="IPR035979">
    <property type="entry name" value="RBD_domain_sf"/>
</dbReference>
<keyword evidence="1" id="KW-0694">RNA-binding</keyword>
<dbReference type="CDD" id="cd00590">
    <property type="entry name" value="RRM_SF"/>
    <property type="match status" value="1"/>
</dbReference>
<dbReference type="PANTHER" id="PTHR34427:SF5">
    <property type="entry name" value="DUF4283 DOMAIN-CONTAINING PROTEIN"/>
    <property type="match status" value="1"/>
</dbReference>
<dbReference type="AlphaFoldDB" id="A0ABD3B8I1"/>
<name>A0ABD3B8I1_9LAMI</name>
<evidence type="ECO:0000313" key="3">
    <source>
        <dbReference type="EMBL" id="KAL3613488.1"/>
    </source>
</evidence>
<dbReference type="Pfam" id="PF00076">
    <property type="entry name" value="RRM_1"/>
    <property type="match status" value="1"/>
</dbReference>
<accession>A0ABD3B8I1</accession>
<dbReference type="PANTHER" id="PTHR34427">
    <property type="entry name" value="DUF4283 DOMAIN PROTEIN"/>
    <property type="match status" value="1"/>
</dbReference>
<dbReference type="SMART" id="SM00360">
    <property type="entry name" value="RRM"/>
    <property type="match status" value="1"/>
</dbReference>
<evidence type="ECO:0000256" key="1">
    <source>
        <dbReference type="PROSITE-ProRule" id="PRU00176"/>
    </source>
</evidence>
<keyword evidence="4" id="KW-1185">Reference proteome</keyword>
<evidence type="ECO:0000313" key="4">
    <source>
        <dbReference type="Proteomes" id="UP001632038"/>
    </source>
</evidence>
<comment type="caution">
    <text evidence="3">The sequence shown here is derived from an EMBL/GenBank/DDBJ whole genome shotgun (WGS) entry which is preliminary data.</text>
</comment>
<feature type="domain" description="RRM" evidence="2">
    <location>
        <begin position="49"/>
        <end position="126"/>
    </location>
</feature>
<protein>
    <submittedName>
        <fullName evidence="3">Splicing factor</fullName>
    </submittedName>
</protein>
<proteinExistence type="predicted"/>